<dbReference type="InterPro" id="IPR036390">
    <property type="entry name" value="WH_DNA-bd_sf"/>
</dbReference>
<proteinExistence type="predicted"/>
<dbReference type="SUPFAM" id="SSF46785">
    <property type="entry name" value="Winged helix' DNA-binding domain"/>
    <property type="match status" value="1"/>
</dbReference>
<dbReference type="AlphaFoldDB" id="A0A4Q8L543"/>
<name>A0A4Q8L543_9GAMM</name>
<dbReference type="RefSeq" id="WP_130552801.1">
    <property type="nucleotide sequence ID" value="NZ_SHMC01000009.1"/>
</dbReference>
<evidence type="ECO:0000313" key="1">
    <source>
        <dbReference type="EMBL" id="TAA21360.1"/>
    </source>
</evidence>
<reference evidence="1 2" key="1">
    <citation type="submission" date="2019-02" db="EMBL/GenBank/DDBJ databases">
        <title>WGS of Pseudoxanthomonas species novum from clinical isolates.</title>
        <authorList>
            <person name="Bernier A.-M."/>
            <person name="Bernard K."/>
            <person name="Vachon A."/>
        </authorList>
    </citation>
    <scope>NUCLEOTIDE SEQUENCE [LARGE SCALE GENOMIC DNA]</scope>
    <source>
        <strain evidence="1 2">NML171200</strain>
    </source>
</reference>
<gene>
    <name evidence="1" type="ORF">EA660_17800</name>
</gene>
<protein>
    <submittedName>
        <fullName evidence="1">DUF3253 domain-containing protein</fullName>
    </submittedName>
</protein>
<dbReference type="EMBL" id="SHMC01000009">
    <property type="protein sequence ID" value="TAA21360.1"/>
    <property type="molecule type" value="Genomic_DNA"/>
</dbReference>
<sequence length="92" mass="10149">MTAPDAPACVEATILRLLAEREAQASICPSEVARALGDDEAAWRALMPAVRDAAARLVQARRIEVTQRQRTVRIEDAKGPVRLRRGERFDAP</sequence>
<dbReference type="Gene3D" id="1.10.10.10">
    <property type="entry name" value="Winged helix-like DNA-binding domain superfamily/Winged helix DNA-binding domain"/>
    <property type="match status" value="1"/>
</dbReference>
<dbReference type="Pfam" id="PF11625">
    <property type="entry name" value="DUF3253"/>
    <property type="match status" value="1"/>
</dbReference>
<dbReference type="Proteomes" id="UP000292627">
    <property type="component" value="Unassembled WGS sequence"/>
</dbReference>
<organism evidence="1 2">
    <name type="scientific">Pseudoxanthomonas winnipegensis</name>
    <dbReference type="NCBI Taxonomy" id="2480810"/>
    <lineage>
        <taxon>Bacteria</taxon>
        <taxon>Pseudomonadati</taxon>
        <taxon>Pseudomonadota</taxon>
        <taxon>Gammaproteobacteria</taxon>
        <taxon>Lysobacterales</taxon>
        <taxon>Lysobacteraceae</taxon>
        <taxon>Pseudoxanthomonas</taxon>
    </lineage>
</organism>
<comment type="caution">
    <text evidence="1">The sequence shown here is derived from an EMBL/GenBank/DDBJ whole genome shotgun (WGS) entry which is preliminary data.</text>
</comment>
<dbReference type="InterPro" id="IPR021660">
    <property type="entry name" value="DUF3253"/>
</dbReference>
<accession>A0A4Q8L543</accession>
<dbReference type="OrthoDB" id="6183357at2"/>
<dbReference type="InterPro" id="IPR036388">
    <property type="entry name" value="WH-like_DNA-bd_sf"/>
</dbReference>
<evidence type="ECO:0000313" key="2">
    <source>
        <dbReference type="Proteomes" id="UP000292627"/>
    </source>
</evidence>